<accession>A0ABX0GQJ9</accession>
<dbReference type="EMBL" id="JAANNP010000001">
    <property type="protein sequence ID" value="NHC12760.1"/>
    <property type="molecule type" value="Genomic_DNA"/>
</dbReference>
<name>A0ABX0GQJ9_9ACTN</name>
<feature type="compositionally biased region" description="Polar residues" evidence="1">
    <location>
        <begin position="33"/>
        <end position="50"/>
    </location>
</feature>
<feature type="compositionally biased region" description="Basic and acidic residues" evidence="1">
    <location>
        <begin position="7"/>
        <end position="22"/>
    </location>
</feature>
<keyword evidence="3" id="KW-1185">Reference proteome</keyword>
<evidence type="ECO:0000256" key="1">
    <source>
        <dbReference type="SAM" id="MobiDB-lite"/>
    </source>
</evidence>
<evidence type="ECO:0000313" key="3">
    <source>
        <dbReference type="Proteomes" id="UP000800981"/>
    </source>
</evidence>
<dbReference type="RefSeq" id="WP_166277639.1">
    <property type="nucleotide sequence ID" value="NZ_JAANNP010000001.1"/>
</dbReference>
<sequence>MSDEREDLPQRDREGLHGDVHDMGGNIGPASIRPSSERQGSGSDADSTAPQEGYAEPYGVTAGPDDEFQERTGAVFGGDSAPPPVADAPSEYVSIDDADNLGRGGDGDTEARLQQKESGEF</sequence>
<reference evidence="2 3" key="1">
    <citation type="submission" date="2020-03" db="EMBL/GenBank/DDBJ databases">
        <title>Two novel Motilibacter sp.</title>
        <authorList>
            <person name="Liu S."/>
        </authorList>
    </citation>
    <scope>NUCLEOTIDE SEQUENCE [LARGE SCALE GENOMIC DNA]</scope>
    <source>
        <strain evidence="2 3">E257</strain>
    </source>
</reference>
<feature type="compositionally biased region" description="Basic and acidic residues" evidence="1">
    <location>
        <begin position="105"/>
        <end position="121"/>
    </location>
</feature>
<comment type="caution">
    <text evidence="2">The sequence shown here is derived from an EMBL/GenBank/DDBJ whole genome shotgun (WGS) entry which is preliminary data.</text>
</comment>
<gene>
    <name evidence="2" type="ORF">G9H71_03065</name>
</gene>
<feature type="region of interest" description="Disordered" evidence="1">
    <location>
        <begin position="1"/>
        <end position="121"/>
    </location>
</feature>
<dbReference type="Proteomes" id="UP000800981">
    <property type="component" value="Unassembled WGS sequence"/>
</dbReference>
<evidence type="ECO:0000313" key="2">
    <source>
        <dbReference type="EMBL" id="NHC12760.1"/>
    </source>
</evidence>
<proteinExistence type="predicted"/>
<organism evidence="2 3">
    <name type="scientific">Motilibacter deserti</name>
    <dbReference type="NCBI Taxonomy" id="2714956"/>
    <lineage>
        <taxon>Bacteria</taxon>
        <taxon>Bacillati</taxon>
        <taxon>Actinomycetota</taxon>
        <taxon>Actinomycetes</taxon>
        <taxon>Motilibacterales</taxon>
        <taxon>Motilibacteraceae</taxon>
        <taxon>Motilibacter</taxon>
    </lineage>
</organism>
<protein>
    <submittedName>
        <fullName evidence="2">Uncharacterized protein</fullName>
    </submittedName>
</protein>